<protein>
    <submittedName>
        <fullName evidence="2">N4 gp53-like protein</fullName>
    </submittedName>
</protein>
<keyword evidence="1" id="KW-1133">Transmembrane helix</keyword>
<keyword evidence="1" id="KW-0472">Membrane</keyword>
<accession>C4NTE3</accession>
<evidence type="ECO:0000313" key="2">
    <source>
        <dbReference type="EMBL" id="ACL81409.1"/>
    </source>
</evidence>
<organism evidence="2 3">
    <name type="scientific">Sulfitobacter phage EE36phi1</name>
    <dbReference type="NCBI Taxonomy" id="490913"/>
    <lineage>
        <taxon>Viruses</taxon>
        <taxon>Duplodnaviria</taxon>
        <taxon>Heunggongvirae</taxon>
        <taxon>Uroviricota</taxon>
        <taxon>Caudoviricetes</taxon>
        <taxon>Schitoviridae</taxon>
        <taxon>Rhodovirinae</taxon>
        <taxon>Aorunvirus</taxon>
        <taxon>Aorunvirus EE36phi1</taxon>
    </lineage>
</organism>
<dbReference type="GeneID" id="7874796"/>
<name>C4NTE3_9CAUD</name>
<proteinExistence type="predicted"/>
<feature type="transmembrane region" description="Helical" evidence="1">
    <location>
        <begin position="698"/>
        <end position="720"/>
    </location>
</feature>
<dbReference type="EMBL" id="FJ591094">
    <property type="protein sequence ID" value="ACL81409.1"/>
    <property type="molecule type" value="Genomic_DNA"/>
</dbReference>
<dbReference type="RefSeq" id="YP_002898991.1">
    <property type="nucleotide sequence ID" value="NC_012696.1"/>
</dbReference>
<keyword evidence="3" id="KW-1185">Reference proteome</keyword>
<feature type="transmembrane region" description="Helical" evidence="1">
    <location>
        <begin position="726"/>
        <end position="750"/>
    </location>
</feature>
<dbReference type="OrthoDB" id="390at10239"/>
<evidence type="ECO:0000256" key="1">
    <source>
        <dbReference type="SAM" id="Phobius"/>
    </source>
</evidence>
<dbReference type="KEGG" id="vg:7874796"/>
<dbReference type="Proteomes" id="UP000002342">
    <property type="component" value="Segment"/>
</dbReference>
<feature type="transmembrane region" description="Helical" evidence="1">
    <location>
        <begin position="771"/>
        <end position="790"/>
    </location>
</feature>
<evidence type="ECO:0000313" key="3">
    <source>
        <dbReference type="Proteomes" id="UP000002342"/>
    </source>
</evidence>
<keyword evidence="1" id="KW-0812">Transmembrane</keyword>
<sequence length="912" mass="100732">MGLFSSKKIINVSSTLYNMAGDENDRPDFIKGTLFGSVISNNPSLADDIRTSLFEGPGMKQRQFFRYADRNNIPGMVTTSIVNNVSLDALVVGGQIPPSPVPPAPAGLNLTVFSSEISDGDFQPWIEKWVLMNHPIRNSESWLGEYDPVTNTFSVEFPNNDFFSWLNDGTFGPVFSSTKRYVIAKYIEYLDNSESAVVEGTPTTNVLVIPDLTSFTQDSNTGTFTPVTLQRTRTTVWRYNNGDPDQTIENAVDADVAGQLSTAQEVWSREVIVQQNGITLQGERQIWNLTGTDTIANDYVNVVVTQTDLGGGVIRTETATTTGERVLSSWTTRYDTQDLFYGEQYGPEQIFIYEVGTGNAVLDALVSEADASGFQEFFPFMPIRINNVSITEPQYEDAYNATKKAYRRAYQGKNFDNLITSVEENPSINDIDYAYLCFGASLNVKENACKKYIFNFLEKMIPFQSGGSGNVMTNFQAEVAAYNAALQKLEDWENTNWEQQNVYTWQTIPPRPELPTISPPPTNTIRLRDSTFGFDYRVSWVHIEIEQFAGTYDTDPNTAGTQAPKVDDVMLANGPSFSWSVREGFNIYDGEQFANMVSNSIPSMYIYWQVSANSYRRITVWGLVSKNYIYGGKAVKITSSEALADNEESGFLIPLHYPTMSEMNIVDYTQMATANAHILFNSYTVTKQRWYQRGIFKILLVTLVIVIAVIIFPGAFAAGGGVLGQYLAVGAALGLTGTAALVAGVVANYIASIIISEILKVVGTALFGEKWGALFAAIAGFAFGAAMSGVKIFSAEGLLGLGNALANGYAGWVQGDINEMKGDLEEDGNAYEERMKYIQDLIDGLGGNDLNFNPLFLTEWGRGNARGGSRGYMPETADEYIRRTTMTGSDIVELTHSMVYDYVDVAKTLPRN</sequence>
<reference evidence="2 3" key="1">
    <citation type="journal article" date="2009" name="Environ. Microbiol.">
        <title>Genome sequences of two novel phages infecting marine roseobacters.</title>
        <authorList>
            <person name="Zhao Y."/>
            <person name="Wang K."/>
            <person name="Jiao N."/>
            <person name="Chen F."/>
        </authorList>
    </citation>
    <scope>NUCLEOTIDE SEQUENCE</scope>
    <source>
        <strain evidence="2">EE36P1</strain>
    </source>
</reference>